<sequence length="1117" mass="121442">MDPRVRTTHAHQLSVVHLRHLHEGVLQLREHLRCALLADSPQTEMIVYTRFYQLYKDFYLPFYCCKLHIPSRLPPSAGAEPLLDACSAASAETWFVMTAYTQDVLAASLYLMDPASLPATYTVPPTPPACEEAGNESNASSLYVSAQQRRFCALVFLYTCWSSATLPLHVILQALYPLLDPGVPGAPPAAASKWSTATGPPPEPQRTPMTENHIAADLFEQKRFANRKRLLSDTLTGLVLTRSHGVRALLRVLLLNDRVEADMTREAAHLLVQLLTSPVSTFWGLRQHRLGESVGHRNLSPVAGEEEDAEKVFVAHVTTALSVEDHIRLLAPQLLALLEEHAGATAAVSSGSATAAPPRFLALMDAARLRLPAETLEQRLHLGLTMLVNALVRLPPRGSDGFPRSYRQLFYTNKYVLSPGFGCLSLRSDSLVEEGDVIAALLRMKSLIKGVSLGAGSEAIAQVLPATAAGLLNLCALFSESVDGESDAARFVSSLIPATLRSLWTEVLSNPSLYDVCARALVKACGEARSHCYMPGNAAQPRLRYTRDVCQRERLAAGLQWLLLDVAATTPGFVHACVDAAAEVCLLELFASGVEDLTLGPVSRLTETTSSTLAMTSLISAPTLEADTSPLVALLERLSFEAAPEALFGPHAPSLASTLELLGRMLRLSGVLYRWALGLMESLLSATSVDLHLGVGDSAAERRLRLCRLQRCSRDILASLTLINTPTQNGGAWFSVVAGDDALLSLTSRVRQALEACLVRIEVRLCSSEAEEELSSYQSHRQSEVITAVRAEWHQLVEKLRTALDTRSVVDVAVTLATLARRVDDVIVDVSDPEPLYATTQSLLLLLVRVLFETDDVGAALRAVHCVAWLGMYRFDSKDSTYMADVLWSVLAESHLPSWLAAASGYKVATQGAAVSRLSRLRVRVLDILLSWTDYDEDDRTLRNLDDTLRRNHHTSLYDLLVALCHSRQDAFVQVAALHFIGSYALAMYPRISISAICDLCRDVFRLSPHEMAKAACAAALGKVVTALCQPSGATLLVLSELDLGTLQELASAMSSYRGRPVVESKASVPAPSMNVATEVDLHDAVIQQHGREMLTLLRAIALGRSGTLAKDVGPPV</sequence>
<organism evidence="1 2">
    <name type="scientific">Leishmania orientalis</name>
    <dbReference type="NCBI Taxonomy" id="2249476"/>
    <lineage>
        <taxon>Eukaryota</taxon>
        <taxon>Discoba</taxon>
        <taxon>Euglenozoa</taxon>
        <taxon>Kinetoplastea</taxon>
        <taxon>Metakinetoplastina</taxon>
        <taxon>Trypanosomatida</taxon>
        <taxon>Trypanosomatidae</taxon>
        <taxon>Leishmaniinae</taxon>
        <taxon>Leishmania</taxon>
    </lineage>
</organism>
<dbReference type="InterPro" id="IPR016024">
    <property type="entry name" value="ARM-type_fold"/>
</dbReference>
<dbReference type="AlphaFoldDB" id="A0A836G6D5"/>
<evidence type="ECO:0000313" key="1">
    <source>
        <dbReference type="EMBL" id="KAG5476052.1"/>
    </source>
</evidence>
<dbReference type="KEGG" id="loi:92360916"/>
<gene>
    <name evidence="1" type="ORF">LSCM4_05008</name>
</gene>
<proteinExistence type="predicted"/>
<evidence type="ECO:0000313" key="2">
    <source>
        <dbReference type="Proteomes" id="UP000674143"/>
    </source>
</evidence>
<reference evidence="2" key="1">
    <citation type="journal article" date="2021" name="Microbiol. Resour. Announc.">
        <title>LGAAP: Leishmaniinae Genome Assembly and Annotation Pipeline.</title>
        <authorList>
            <person name="Almutairi H."/>
            <person name="Urbaniak M.D."/>
            <person name="Bates M.D."/>
            <person name="Jariyapan N."/>
            <person name="Kwakye-Nuako G."/>
            <person name="Thomaz-Soccol V."/>
            <person name="Al-Salem W.S."/>
            <person name="Dillon R.J."/>
            <person name="Bates P.A."/>
            <person name="Gatherer D."/>
        </authorList>
    </citation>
    <scope>NUCLEOTIDE SEQUENCE [LARGE SCALE GENOMIC DNA]</scope>
</reference>
<dbReference type="Proteomes" id="UP000674143">
    <property type="component" value="Unassembled WGS sequence"/>
</dbReference>
<dbReference type="RefSeq" id="XP_067062285.1">
    <property type="nucleotide sequence ID" value="XM_067206982.1"/>
</dbReference>
<dbReference type="GeneID" id="92360916"/>
<name>A0A836G6D5_9TRYP</name>
<accession>A0A836G6D5</accession>
<comment type="caution">
    <text evidence="1">The sequence shown here is derived from an EMBL/GenBank/DDBJ whole genome shotgun (WGS) entry which is preliminary data.</text>
</comment>
<reference evidence="2" key="2">
    <citation type="journal article" date="2021" name="Sci. Data">
        <title>Chromosome-scale genome sequencing, assembly and annotation of six genomes from subfamily Leishmaniinae.</title>
        <authorList>
            <person name="Almutairi H."/>
            <person name="Urbaniak M.D."/>
            <person name="Bates M.D."/>
            <person name="Jariyapan N."/>
            <person name="Kwakye-Nuako G."/>
            <person name="Thomaz Soccol V."/>
            <person name="Al-Salem W.S."/>
            <person name="Dillon R.J."/>
            <person name="Bates P.A."/>
            <person name="Gatherer D."/>
        </authorList>
    </citation>
    <scope>NUCLEOTIDE SEQUENCE [LARGE SCALE GENOMIC DNA]</scope>
</reference>
<protein>
    <submittedName>
        <fullName evidence="1">Uncharacterized protein</fullName>
    </submittedName>
</protein>
<keyword evidence="2" id="KW-1185">Reference proteome</keyword>
<dbReference type="EMBL" id="JAFHLR010000026">
    <property type="protein sequence ID" value="KAG5476052.1"/>
    <property type="molecule type" value="Genomic_DNA"/>
</dbReference>
<dbReference type="SUPFAM" id="SSF48371">
    <property type="entry name" value="ARM repeat"/>
    <property type="match status" value="1"/>
</dbReference>